<dbReference type="InterPro" id="IPR011324">
    <property type="entry name" value="Cytotoxic_necrot_fac-like_cat"/>
</dbReference>
<comment type="catalytic activity">
    <reaction evidence="3">
        <text>L-glutaminyl-[protein] + H2O = L-glutamyl-[protein] + NH4(+)</text>
        <dbReference type="Rhea" id="RHEA:16441"/>
        <dbReference type="Rhea" id="RHEA-COMP:10207"/>
        <dbReference type="Rhea" id="RHEA-COMP:10208"/>
        <dbReference type="ChEBI" id="CHEBI:15377"/>
        <dbReference type="ChEBI" id="CHEBI:28938"/>
        <dbReference type="ChEBI" id="CHEBI:29973"/>
        <dbReference type="ChEBI" id="CHEBI:30011"/>
        <dbReference type="EC" id="3.5.1.44"/>
    </reaction>
</comment>
<dbReference type="GO" id="GO:0006935">
    <property type="term" value="P:chemotaxis"/>
    <property type="evidence" value="ECO:0007669"/>
    <property type="project" value="UniProtKB-UniRule"/>
</dbReference>
<dbReference type="Pfam" id="PF03975">
    <property type="entry name" value="CheD"/>
    <property type="match status" value="1"/>
</dbReference>
<dbReference type="PANTHER" id="PTHR35147">
    <property type="entry name" value="CHEMORECEPTOR GLUTAMINE DEAMIDASE CHED-RELATED"/>
    <property type="match status" value="1"/>
</dbReference>
<organism evidence="4 5">
    <name type="scientific">Tissierella creatinophila DSM 6911</name>
    <dbReference type="NCBI Taxonomy" id="1123403"/>
    <lineage>
        <taxon>Bacteria</taxon>
        <taxon>Bacillati</taxon>
        <taxon>Bacillota</taxon>
        <taxon>Tissierellia</taxon>
        <taxon>Tissierellales</taxon>
        <taxon>Tissierellaceae</taxon>
        <taxon>Tissierella</taxon>
    </lineage>
</organism>
<dbReference type="InterPro" id="IPR005659">
    <property type="entry name" value="Chemorcpt_Glu_NH3ase_CheD"/>
</dbReference>
<keyword evidence="2 3" id="KW-0378">Hydrolase</keyword>
<dbReference type="OrthoDB" id="9807202at2"/>
<sequence>MSKEIRIGIADYKVSNSPDKLITLGLGSCVGIAIYDPATKRGGLSHIMLPDSSSFISDIKVEKFADLAIPTMIREITSGRFNKNLIAKIAGGASMFSFSSNANNIGQRNVEAVEAVLKEYRIPILSRDTGGNIGRTMVVDLNSFTISIKNGSKEINIL</sequence>
<keyword evidence="5" id="KW-1185">Reference proteome</keyword>
<dbReference type="SUPFAM" id="SSF64438">
    <property type="entry name" value="CNF1/YfiH-like putative cysteine hydrolases"/>
    <property type="match status" value="1"/>
</dbReference>
<proteinExistence type="inferred from homology"/>
<keyword evidence="1 3" id="KW-0145">Chemotaxis</keyword>
<evidence type="ECO:0000256" key="1">
    <source>
        <dbReference type="ARBA" id="ARBA00022500"/>
    </source>
</evidence>
<dbReference type="EMBL" id="LTDM01000066">
    <property type="protein sequence ID" value="OLS01528.1"/>
    <property type="molecule type" value="Genomic_DNA"/>
</dbReference>
<dbReference type="Proteomes" id="UP000186112">
    <property type="component" value="Unassembled WGS sequence"/>
</dbReference>
<dbReference type="Gene3D" id="3.30.1330.200">
    <property type="match status" value="1"/>
</dbReference>
<dbReference type="RefSeq" id="WP_075728703.1">
    <property type="nucleotide sequence ID" value="NZ_LTDM01000066.1"/>
</dbReference>
<dbReference type="HAMAP" id="MF_01440">
    <property type="entry name" value="CheD"/>
    <property type="match status" value="1"/>
</dbReference>
<reference evidence="4 5" key="1">
    <citation type="submission" date="2016-02" db="EMBL/GenBank/DDBJ databases">
        <title>Genome sequence of Tissierella creatinophila DSM 6911.</title>
        <authorList>
            <person name="Poehlein A."/>
            <person name="Daniel R."/>
        </authorList>
    </citation>
    <scope>NUCLEOTIDE SEQUENCE [LARGE SCALE GENOMIC DNA]</scope>
    <source>
        <strain evidence="4 5">DSM 6911</strain>
    </source>
</reference>
<comment type="similarity">
    <text evidence="3">Belongs to the CheD family.</text>
</comment>
<accession>A0A1U7M2W0</accession>
<name>A0A1U7M2W0_TISCR</name>
<dbReference type="EC" id="3.5.1.44" evidence="3"/>
<keyword evidence="4" id="KW-0675">Receptor</keyword>
<evidence type="ECO:0000256" key="2">
    <source>
        <dbReference type="ARBA" id="ARBA00022801"/>
    </source>
</evidence>
<protein>
    <recommendedName>
        <fullName evidence="3">Probable chemoreceptor glutamine deamidase CheD</fullName>
        <ecNumber evidence="3">3.5.1.44</ecNumber>
    </recommendedName>
</protein>
<comment type="function">
    <text evidence="3">Probably deamidates glutamine residues to glutamate on methyl-accepting chemotaxis receptors (MCPs), playing an important role in chemotaxis.</text>
</comment>
<evidence type="ECO:0000256" key="3">
    <source>
        <dbReference type="HAMAP-Rule" id="MF_01440"/>
    </source>
</evidence>
<dbReference type="InterPro" id="IPR038592">
    <property type="entry name" value="CheD-like_sf"/>
</dbReference>
<gene>
    <name evidence="3 4" type="primary">cheD</name>
    <name evidence="4" type="ORF">TICRE_25670</name>
</gene>
<evidence type="ECO:0000313" key="4">
    <source>
        <dbReference type="EMBL" id="OLS01528.1"/>
    </source>
</evidence>
<comment type="caution">
    <text evidence="4">The sequence shown here is derived from an EMBL/GenBank/DDBJ whole genome shotgun (WGS) entry which is preliminary data.</text>
</comment>
<dbReference type="PANTHER" id="PTHR35147:SF1">
    <property type="entry name" value="CHEMORECEPTOR GLUTAMINE DEAMIDASE CHED-RELATED"/>
    <property type="match status" value="1"/>
</dbReference>
<evidence type="ECO:0000313" key="5">
    <source>
        <dbReference type="Proteomes" id="UP000186112"/>
    </source>
</evidence>
<dbReference type="AlphaFoldDB" id="A0A1U7M2W0"/>
<dbReference type="CDD" id="cd16352">
    <property type="entry name" value="CheD"/>
    <property type="match status" value="1"/>
</dbReference>
<dbReference type="GO" id="GO:0050568">
    <property type="term" value="F:protein-glutamine glutaminase activity"/>
    <property type="evidence" value="ECO:0007669"/>
    <property type="project" value="UniProtKB-UniRule"/>
</dbReference>